<dbReference type="Gene3D" id="1.10.1220.10">
    <property type="entry name" value="Met repressor-like"/>
    <property type="match status" value="1"/>
</dbReference>
<evidence type="ECO:0000313" key="1">
    <source>
        <dbReference type="EMBL" id="OGF58633.1"/>
    </source>
</evidence>
<dbReference type="EMBL" id="MFGW01000240">
    <property type="protein sequence ID" value="OGF58633.1"/>
    <property type="molecule type" value="Genomic_DNA"/>
</dbReference>
<dbReference type="InterPro" id="IPR013321">
    <property type="entry name" value="Arc_rbn_hlx_hlx"/>
</dbReference>
<organism evidence="1 2">
    <name type="scientific">Candidatus Fischerbacteria bacterium RBG_13_37_8</name>
    <dbReference type="NCBI Taxonomy" id="1817863"/>
    <lineage>
        <taxon>Bacteria</taxon>
        <taxon>Candidatus Fischeribacteriota</taxon>
    </lineage>
</organism>
<reference evidence="1 2" key="1">
    <citation type="journal article" date="2016" name="Nat. Commun.">
        <title>Thousands of microbial genomes shed light on interconnected biogeochemical processes in an aquifer system.</title>
        <authorList>
            <person name="Anantharaman K."/>
            <person name="Brown C.T."/>
            <person name="Hug L.A."/>
            <person name="Sharon I."/>
            <person name="Castelle C.J."/>
            <person name="Probst A.J."/>
            <person name="Thomas B.C."/>
            <person name="Singh A."/>
            <person name="Wilkins M.J."/>
            <person name="Karaoz U."/>
            <person name="Brodie E.L."/>
            <person name="Williams K.H."/>
            <person name="Hubbard S.S."/>
            <person name="Banfield J.F."/>
        </authorList>
    </citation>
    <scope>NUCLEOTIDE SEQUENCE [LARGE SCALE GENOMIC DNA]</scope>
</reference>
<gene>
    <name evidence="1" type="ORF">A2Y62_02595</name>
</gene>
<dbReference type="GO" id="GO:0006355">
    <property type="term" value="P:regulation of DNA-templated transcription"/>
    <property type="evidence" value="ECO:0007669"/>
    <property type="project" value="InterPro"/>
</dbReference>
<dbReference type="SUPFAM" id="SSF47598">
    <property type="entry name" value="Ribbon-helix-helix"/>
    <property type="match status" value="1"/>
</dbReference>
<proteinExistence type="predicted"/>
<evidence type="ECO:0000313" key="2">
    <source>
        <dbReference type="Proteomes" id="UP000178943"/>
    </source>
</evidence>
<evidence type="ECO:0008006" key="3">
    <source>
        <dbReference type="Google" id="ProtNLM"/>
    </source>
</evidence>
<protein>
    <recommendedName>
        <fullName evidence="3">Ribbon-helix-helix protein CopG domain-containing protein</fullName>
    </recommendedName>
</protein>
<dbReference type="AlphaFoldDB" id="A0A1F5V5C5"/>
<dbReference type="Proteomes" id="UP000178943">
    <property type="component" value="Unassembled WGS sequence"/>
</dbReference>
<name>A0A1F5V5C5_9BACT</name>
<dbReference type="InterPro" id="IPR010985">
    <property type="entry name" value="Ribbon_hlx_hlx"/>
</dbReference>
<sequence>MKERLNITLDKKLEKILLEICPEFKENKSKLIEKALRAYCDARIKEKIDELLAESYKRTYKEDLIIVKEFETVDLEDWDEY</sequence>
<comment type="caution">
    <text evidence="1">The sequence shown here is derived from an EMBL/GenBank/DDBJ whole genome shotgun (WGS) entry which is preliminary data.</text>
</comment>
<accession>A0A1F5V5C5</accession>